<dbReference type="Pfam" id="PF00271">
    <property type="entry name" value="Helicase_C"/>
    <property type="match status" value="1"/>
</dbReference>
<evidence type="ECO:0000313" key="7">
    <source>
        <dbReference type="EMBL" id="KAK2949114.1"/>
    </source>
</evidence>
<comment type="caution">
    <text evidence="7">The sequence shown here is derived from an EMBL/GenBank/DDBJ whole genome shotgun (WGS) entry which is preliminary data.</text>
</comment>
<dbReference type="PROSITE" id="PS50176">
    <property type="entry name" value="ARM_REPEAT"/>
    <property type="match status" value="1"/>
</dbReference>
<evidence type="ECO:0000256" key="4">
    <source>
        <dbReference type="SAM" id="MobiDB-lite"/>
    </source>
</evidence>
<dbReference type="InterPro" id="IPR011989">
    <property type="entry name" value="ARM-like"/>
</dbReference>
<feature type="region of interest" description="Disordered" evidence="4">
    <location>
        <begin position="1966"/>
        <end position="1986"/>
    </location>
</feature>
<evidence type="ECO:0000259" key="6">
    <source>
        <dbReference type="PROSITE" id="PS51194"/>
    </source>
</evidence>
<dbReference type="InterPro" id="IPR016024">
    <property type="entry name" value="ARM-type_fold"/>
</dbReference>
<dbReference type="InterPro" id="IPR029058">
    <property type="entry name" value="AB_hydrolase_fold"/>
</dbReference>
<dbReference type="SUPFAM" id="SSF51294">
    <property type="entry name" value="Hedgehog/intein (Hint) domain"/>
    <property type="match status" value="1"/>
</dbReference>
<feature type="domain" description="Helicase C-terminal" evidence="6">
    <location>
        <begin position="1414"/>
        <end position="1559"/>
    </location>
</feature>
<feature type="domain" description="Helicase ATP-binding" evidence="5">
    <location>
        <begin position="1132"/>
        <end position="1277"/>
    </location>
</feature>
<dbReference type="Gene3D" id="2.170.16.10">
    <property type="entry name" value="Hedgehog/Intein (Hint) domain"/>
    <property type="match status" value="1"/>
</dbReference>
<keyword evidence="1 7" id="KW-0378">Hydrolase</keyword>
<dbReference type="Pfam" id="PF00975">
    <property type="entry name" value="Thioesterase"/>
    <property type="match status" value="1"/>
</dbReference>
<evidence type="ECO:0000259" key="5">
    <source>
        <dbReference type="PROSITE" id="PS51192"/>
    </source>
</evidence>
<dbReference type="InterPro" id="IPR036844">
    <property type="entry name" value="Hint_dom_sf"/>
</dbReference>
<dbReference type="Gene3D" id="3.40.50.1820">
    <property type="entry name" value="alpha/beta hydrolase"/>
    <property type="match status" value="1"/>
</dbReference>
<dbReference type="SUPFAM" id="SSF53474">
    <property type="entry name" value="alpha/beta-Hydrolases"/>
    <property type="match status" value="1"/>
</dbReference>
<dbReference type="Pfam" id="PF00514">
    <property type="entry name" value="Arm"/>
    <property type="match status" value="1"/>
</dbReference>
<dbReference type="Gene3D" id="3.40.50.300">
    <property type="entry name" value="P-loop containing nucleotide triphosphate hydrolases"/>
    <property type="match status" value="1"/>
</dbReference>
<feature type="compositionally biased region" description="Basic and acidic residues" evidence="4">
    <location>
        <begin position="12"/>
        <end position="27"/>
    </location>
</feature>
<evidence type="ECO:0000256" key="3">
    <source>
        <dbReference type="SAM" id="Coils"/>
    </source>
</evidence>
<feature type="region of interest" description="Disordered" evidence="4">
    <location>
        <begin position="1674"/>
        <end position="1762"/>
    </location>
</feature>
<accession>A0ABQ9XBN8</accession>
<dbReference type="InterPro" id="IPR027417">
    <property type="entry name" value="P-loop_NTPase"/>
</dbReference>
<evidence type="ECO:0000256" key="2">
    <source>
        <dbReference type="PROSITE-ProRule" id="PRU00259"/>
    </source>
</evidence>
<dbReference type="InterPro" id="IPR014001">
    <property type="entry name" value="Helicase_ATP-bd"/>
</dbReference>
<gene>
    <name evidence="7" type="ORF">BLNAU_15955</name>
</gene>
<dbReference type="InterPro" id="IPR000225">
    <property type="entry name" value="Armadillo"/>
</dbReference>
<feature type="region of interest" description="Disordered" evidence="4">
    <location>
        <begin position="1"/>
        <end position="37"/>
    </location>
</feature>
<sequence length="2358" mass="266644">MSDQNLAQQRAVLREEDFLRGDSKDSSEGPNHGESGVVSLRLHNRTSLLGHARARLVQESAISDGSTIPTNSNFEQDFQNLQSSDPQIVLNSLQNIRAQITKNYSDAFVQTLVMAGVIDITVTFLQYTHYPDIQFCSALILCNACSSKPDALSARNPQFIDVTARAVEKNAIPNLISLLSSKDLNLVSQAAWTLANICGDSAPYTNLAIDADVFGYLEPFLKQEPTSDHHSKIVWLLSQLCAVKLVPKVSKQTLHDLVAYLLRSLEHAKSGTNELQDSLIALQGVSEYEHTLISKIVSHPYCVKIRNILSYPNQSEIYHSLRLIANCSMAHASELSTIFDLKLLKDYSILLEQRVPQFSNEILYALSNFASDSHTHVQFILDSGIINTIFTVIKTLPASSAIHLSSLFKNLLVRPPDQVQAVFDYPVIQLFDSFLQTESEKIRLAGIDGWMTNPEIVCDVISSVYQPAFHSSEEDQTKSEGYQRLLSQLVISELSKLSQTHVTPSQLQSIADTSSSLTSLTSRHIPPSHPLLSASISNVPHTKKPCPSVPALQLIQNKPFCTTNIPFHTKTESSKTTPPNQAQTAILRNSRYHLALAQQSLQNSFNRALGPVFTPPRRQSLSRANVRGRSIIQDDHEMELIRSSVAQKENVLIRTKEQIECASFVQLAFPEIRAKRAERFQQSKQHSKLLVALRRYFKRQEDAKKQEALKAEKARMKALKENNMERYMVMVKQAKNERLQQILAKTESFLEQICVRVDAVTDGDIKKEVAKVESQKGEKGEDASLLSNQNLYYAVAHKITEPITEQPKMLVGGKLKGYQMKGLEWMVSLYNNNLNGILADEMGLGKAQPLTSLVLTPNGWRTMGSLKVGDDVIAVDGKSAKITGVFPQGEKEIFQVGFSDGSIVESTDEHLWEVQIKQHGVETVTKVMELKQISEILNQPDNTKQFTVRTCSPVHFNSNQNNNNHLNQARQLGASIVTQTFKPSPSLVDHSTEIGTEGSSSWAEYNWLVFGSLEVRSSFFEGLTESLSEDEKSTLKTSKAQSFQIELDTSIAPLVEWVVRSLGGIVSQQHTSVRTILTISISSSKSNTSSTDSLSHQITSITHHSPAPAQCIMIDHPSHLYLTNSFIPTHNTIQCIALISYLIEKKKNNGPYLIVVPLTTITNWSSEFARWAPSISVVEYRGTIPERNEIIRTRIRTQKYTVLITTYEYAMNDKSILGRPEWQYIIIDEGHRLKNSKGKFVGVLMKYRSKHRLLMTGTPLQNNLTELWSLLNFLLPSIFNSSETFEKWFATPLATNGVEKVDITEEEKLLVINRLHTVLRPFLLRRLVSEVATELPRKVEHLIKCDLSIVQRRLYARTQEEKAVIFEKSSNAVRQTPLNNTAMQLRKVCNHPFLFLGEYFIDDSIWKCSGKFDVLDRILPKLQRTGHRVLIFCQHTHIMSIMEAFFKYRHYSYLRLDGSTKNRGEMIDEFNKKETFIFLLSTRAGGQGLNLQVADTVILFDSDWNPFMDLQAQARAYRIGQTTEVRVIRLVTISPIEQRILDTAQVKLDVDHQVIQAGKFNTTASKEERTRALFDLINQKPIDEEEYEEVVKSKDRTYTRKMKKATYHSDEEINTIIARSDEEFELFEKMDEERYAAYWAAQNSQSVPAPSLGPSIQSSPTNQQRKVKIIFSSIRNETQGASPDRVDSPADQEQDPSPHPTTPSTALTGFRSPPISSSPEMLLDSRDTPPTPTSSSPTPTPFTLVSPDQTPFASPTPSTRPMEAPRLYHTVEEVPKWLSPLLKKGSYDLGLRRVAAYKEKIRKNPKAKIEPERIEDYDSQPDIGSGEDYVKFGRRLRQRSQISYHDNFTLAEMEEFETIENSGEMDPLDKIEREFEQLVRDHEEWCNQQERTITETVDQLTVSISHAKKSIDEFQAEIRESQHILDRNADQQMAWNVTENAIQIEIQTEQEKLNALREESRTIRSKLQTLRDEHQKKLQHPSEQQEENDFQLQINDYIEILGLKFSNVTQQGKQVLGITFTKFNPAKPDASFEMTIKTGKPYELTKSRGHQIKLRLFCFAHAGATPSLFNTRWAKFLPPQVEVVGIHSPGRTSRLHETPFKSIPSLITQLIKDITPIFTTEDYLPYVVYGNSMGAICAYEFTRRVRNAGFNEALALIVSSCLPPQICGADDPVCDLPDDELQKVLEFRFGYPIISDPEIIKITFPSLRADLAAIDHYSSTPYSTHDPSLKCPIHAIVGAKDKMVSLDTQVDWNIHTSSSLHTNRLPGIGHFVYDSPAFQNIVRRVISDCIDDVDERIELTQFKVVPSVEEIQTQLTEIKEVSQDPPTQNESPCCTSLKPKKKKKTPVHFDLETSFDFC</sequence>
<feature type="repeat" description="ARM" evidence="2">
    <location>
        <begin position="170"/>
        <end position="197"/>
    </location>
</feature>
<keyword evidence="8" id="KW-1185">Reference proteome</keyword>
<dbReference type="InterPro" id="IPR001650">
    <property type="entry name" value="Helicase_C-like"/>
</dbReference>
<dbReference type="Gene3D" id="3.40.50.10810">
    <property type="entry name" value="Tandem AAA-ATPase domain"/>
    <property type="match status" value="2"/>
</dbReference>
<organism evidence="7 8">
    <name type="scientific">Blattamonas nauphoetae</name>
    <dbReference type="NCBI Taxonomy" id="2049346"/>
    <lineage>
        <taxon>Eukaryota</taxon>
        <taxon>Metamonada</taxon>
        <taxon>Preaxostyla</taxon>
        <taxon>Oxymonadida</taxon>
        <taxon>Blattamonas</taxon>
    </lineage>
</organism>
<feature type="coiled-coil region" evidence="3">
    <location>
        <begin position="702"/>
        <end position="737"/>
    </location>
</feature>
<feature type="region of interest" description="Disordered" evidence="4">
    <location>
        <begin position="1645"/>
        <end position="1664"/>
    </location>
</feature>
<dbReference type="Pfam" id="PF00176">
    <property type="entry name" value="SNF2-rel_dom"/>
    <property type="match status" value="2"/>
</dbReference>
<dbReference type="Proteomes" id="UP001281761">
    <property type="component" value="Unassembled WGS sequence"/>
</dbReference>
<dbReference type="InterPro" id="IPR001031">
    <property type="entry name" value="Thioesterase"/>
</dbReference>
<keyword evidence="3" id="KW-0175">Coiled coil</keyword>
<reference evidence="7 8" key="1">
    <citation type="journal article" date="2022" name="bioRxiv">
        <title>Genomics of Preaxostyla Flagellates Illuminates Evolutionary Transitions and the Path Towards Mitochondrial Loss.</title>
        <authorList>
            <person name="Novak L.V.F."/>
            <person name="Treitli S.C."/>
            <person name="Pyrih J."/>
            <person name="Halakuc P."/>
            <person name="Pipaliya S.V."/>
            <person name="Vacek V."/>
            <person name="Brzon O."/>
            <person name="Soukal P."/>
            <person name="Eme L."/>
            <person name="Dacks J.B."/>
            <person name="Karnkowska A."/>
            <person name="Elias M."/>
            <person name="Hampl V."/>
        </authorList>
    </citation>
    <scope>NUCLEOTIDE SEQUENCE [LARGE SCALE GENOMIC DNA]</scope>
    <source>
        <strain evidence="7">NAU3</strain>
        <tissue evidence="7">Gut</tissue>
    </source>
</reference>
<feature type="compositionally biased region" description="Polar residues" evidence="4">
    <location>
        <begin position="1746"/>
        <end position="1759"/>
    </location>
</feature>
<dbReference type="SUPFAM" id="SSF52540">
    <property type="entry name" value="P-loop containing nucleoside triphosphate hydrolases"/>
    <property type="match status" value="3"/>
</dbReference>
<name>A0ABQ9XBN8_9EUKA</name>
<dbReference type="EMBL" id="JARBJD010000162">
    <property type="protein sequence ID" value="KAK2949114.1"/>
    <property type="molecule type" value="Genomic_DNA"/>
</dbReference>
<dbReference type="EC" id="3.6.4.-" evidence="7"/>
<dbReference type="InterPro" id="IPR000330">
    <property type="entry name" value="SNF2_N"/>
</dbReference>
<dbReference type="CDD" id="cd18793">
    <property type="entry name" value="SF2_C_SNF"/>
    <property type="match status" value="1"/>
</dbReference>
<dbReference type="PROSITE" id="PS51192">
    <property type="entry name" value="HELICASE_ATP_BIND_1"/>
    <property type="match status" value="1"/>
</dbReference>
<evidence type="ECO:0000256" key="1">
    <source>
        <dbReference type="ARBA" id="ARBA00022801"/>
    </source>
</evidence>
<dbReference type="PANTHER" id="PTHR10799">
    <property type="entry name" value="SNF2/RAD54 HELICASE FAMILY"/>
    <property type="match status" value="1"/>
</dbReference>
<dbReference type="Gene3D" id="1.25.10.10">
    <property type="entry name" value="Leucine-rich Repeat Variant"/>
    <property type="match status" value="1"/>
</dbReference>
<dbReference type="SUPFAM" id="SSF48371">
    <property type="entry name" value="ARM repeat"/>
    <property type="match status" value="1"/>
</dbReference>
<dbReference type="GO" id="GO:0016787">
    <property type="term" value="F:hydrolase activity"/>
    <property type="evidence" value="ECO:0007669"/>
    <property type="project" value="UniProtKB-KW"/>
</dbReference>
<dbReference type="InterPro" id="IPR049730">
    <property type="entry name" value="SNF2/RAD54-like_C"/>
</dbReference>
<dbReference type="InterPro" id="IPR038718">
    <property type="entry name" value="SNF2-like_sf"/>
</dbReference>
<proteinExistence type="predicted"/>
<dbReference type="SMART" id="SM00185">
    <property type="entry name" value="ARM"/>
    <property type="match status" value="2"/>
</dbReference>
<dbReference type="PROSITE" id="PS51194">
    <property type="entry name" value="HELICASE_CTER"/>
    <property type="match status" value="1"/>
</dbReference>
<dbReference type="SMART" id="SM00490">
    <property type="entry name" value="HELICc"/>
    <property type="match status" value="1"/>
</dbReference>
<dbReference type="SMART" id="SM00487">
    <property type="entry name" value="DEXDc"/>
    <property type="match status" value="1"/>
</dbReference>
<feature type="compositionally biased region" description="Low complexity" evidence="4">
    <location>
        <begin position="1733"/>
        <end position="1743"/>
    </location>
</feature>
<protein>
    <submittedName>
        <fullName evidence="7">Chromatin structure-remodeling complex subunit snf21</fullName>
        <ecNumber evidence="7">3.6.4.-</ecNumber>
    </submittedName>
</protein>
<evidence type="ECO:0000313" key="8">
    <source>
        <dbReference type="Proteomes" id="UP001281761"/>
    </source>
</evidence>